<reference evidence="7 8" key="1">
    <citation type="journal article" date="2013" name="Genome Biol.">
        <title>The genome sequence of the most widely cultivated cacao type and its use to identify candidate genes regulating pod color.</title>
        <authorList>
            <person name="Motamayor J.C."/>
            <person name="Mockaitis K."/>
            <person name="Schmutz J."/>
            <person name="Haiminen N."/>
            <person name="Iii D.L."/>
            <person name="Cornejo O."/>
            <person name="Findley S.D."/>
            <person name="Zheng P."/>
            <person name="Utro F."/>
            <person name="Royaert S."/>
            <person name="Saski C."/>
            <person name="Jenkins J."/>
            <person name="Podicheti R."/>
            <person name="Zhao M."/>
            <person name="Scheffler B.E."/>
            <person name="Stack J.C."/>
            <person name="Feltus F.A."/>
            <person name="Mustiga G.M."/>
            <person name="Amores F."/>
            <person name="Phillips W."/>
            <person name="Marelli J.P."/>
            <person name="May G.D."/>
            <person name="Shapiro H."/>
            <person name="Ma J."/>
            <person name="Bustamante C.D."/>
            <person name="Schnell R.J."/>
            <person name="Main D."/>
            <person name="Gilbert D."/>
            <person name="Parida L."/>
            <person name="Kuhn D.N."/>
        </authorList>
    </citation>
    <scope>NUCLEOTIDE SEQUENCE [LARGE SCALE GENOMIC DNA]</scope>
    <source>
        <strain evidence="8">cv. Matina 1-6</strain>
    </source>
</reference>
<dbReference type="Gene3D" id="2.40.330.10">
    <property type="entry name" value="DNA-binding pseudobarrel domain"/>
    <property type="match status" value="2"/>
</dbReference>
<dbReference type="EMBL" id="CM001880">
    <property type="protein sequence ID" value="EOX97118.1"/>
    <property type="molecule type" value="Genomic_DNA"/>
</dbReference>
<evidence type="ECO:0000259" key="6">
    <source>
        <dbReference type="PROSITE" id="PS50863"/>
    </source>
</evidence>
<organism evidence="7 8">
    <name type="scientific">Theobroma cacao</name>
    <name type="common">Cacao</name>
    <name type="synonym">Cocoa</name>
    <dbReference type="NCBI Taxonomy" id="3641"/>
    <lineage>
        <taxon>Eukaryota</taxon>
        <taxon>Viridiplantae</taxon>
        <taxon>Streptophyta</taxon>
        <taxon>Embryophyta</taxon>
        <taxon>Tracheophyta</taxon>
        <taxon>Spermatophyta</taxon>
        <taxon>Magnoliopsida</taxon>
        <taxon>eudicotyledons</taxon>
        <taxon>Gunneridae</taxon>
        <taxon>Pentapetalae</taxon>
        <taxon>rosids</taxon>
        <taxon>malvids</taxon>
        <taxon>Malvales</taxon>
        <taxon>Malvaceae</taxon>
        <taxon>Byttnerioideae</taxon>
        <taxon>Theobroma</taxon>
    </lineage>
</organism>
<dbReference type="SMART" id="SM01019">
    <property type="entry name" value="B3"/>
    <property type="match status" value="2"/>
</dbReference>
<dbReference type="Gramene" id="EOX97118">
    <property type="protein sequence ID" value="EOX97118"/>
    <property type="gene ID" value="TCM_006219"/>
</dbReference>
<dbReference type="GO" id="GO:0005634">
    <property type="term" value="C:nucleus"/>
    <property type="evidence" value="ECO:0007669"/>
    <property type="project" value="UniProtKB-SubCell"/>
</dbReference>
<feature type="domain" description="TF-B3" evidence="6">
    <location>
        <begin position="6"/>
        <end position="106"/>
    </location>
</feature>
<dbReference type="AlphaFoldDB" id="A0A061E4C4"/>
<keyword evidence="4" id="KW-0804">Transcription</keyword>
<keyword evidence="8" id="KW-1185">Reference proteome</keyword>
<keyword evidence="5" id="KW-0539">Nucleus</keyword>
<evidence type="ECO:0000313" key="8">
    <source>
        <dbReference type="Proteomes" id="UP000026915"/>
    </source>
</evidence>
<dbReference type="InterPro" id="IPR015300">
    <property type="entry name" value="DNA-bd_pseudobarrel_sf"/>
</dbReference>
<proteinExistence type="predicted"/>
<evidence type="ECO:0000256" key="5">
    <source>
        <dbReference type="ARBA" id="ARBA00023242"/>
    </source>
</evidence>
<evidence type="ECO:0000256" key="3">
    <source>
        <dbReference type="ARBA" id="ARBA00023125"/>
    </source>
</evidence>
<name>A0A061E4C4_THECC</name>
<protein>
    <recommendedName>
        <fullName evidence="6">TF-B3 domain-containing protein</fullName>
    </recommendedName>
</protein>
<evidence type="ECO:0000313" key="7">
    <source>
        <dbReference type="EMBL" id="EOX97118.1"/>
    </source>
</evidence>
<dbReference type="InterPro" id="IPR044837">
    <property type="entry name" value="REM16-like"/>
</dbReference>
<gene>
    <name evidence="7" type="ORF">TCM_006219</name>
</gene>
<dbReference type="CDD" id="cd10017">
    <property type="entry name" value="B3_DNA"/>
    <property type="match status" value="2"/>
</dbReference>
<sequence length="678" mass="74020">MPQATKIFSKSLTDTDIKKRLAIPAKILPSLPDFNGSHAVTIHLMYGTRTWPIVCSVRKTGYKKPVFSDGWRNFVICNDFHVGEVLTLYKVQDEEGSFHYRVEVEKLATPSVALSARALSLNHEVDETTGTSRTKISNFQHDQEQLPKADAPVIQEGATMEQADAAANAPVPFVDHVIAKPPGMIFGTAVSDEATKNTSFKPEHETKMKFFGVTMGIGLVEPPLVKAPFDLNASESTVSLNLDLVLGQPNLTKEERDIKAPFDLNGGGSLAVFGTSQATEEACSESTKRLILVLGQRNPHNGAVNLDLTLAQALADTPSTVFAHSKPYISVSVCTWEPKPFQAGYGPINLSLLVRIAKVESPEVYVGNIALRTAGSYQKDLVPLSLPILVVVKLSDSLYPPSTMPQAIQIFSKSLTETDIKKRLVIPANILPSLPYFNGSHAVTIHLMYGTRMWPIVCSVRKTGYKKPVFSGGWRNFVICNDFHVGEELTLYKVQDEAGSFHYRVEVDKLATPSVALSARALSLNHEVNETTVTSPKKFSNFKHQQEQLLKADALVKQEGAIMELADAAADAPVPFVDHVIAKPTGRIFGTGVSGEATSKAHFKPEHETEMEIFGMGEPPSRACYMTKEERDIKAPFDLNESGSLAAFGTSQATGEAYYKSTGRISLDLVLGQPSPYN</sequence>
<evidence type="ECO:0000256" key="4">
    <source>
        <dbReference type="ARBA" id="ARBA00023163"/>
    </source>
</evidence>
<comment type="subcellular location">
    <subcellularLocation>
        <location evidence="1">Nucleus</location>
    </subcellularLocation>
</comment>
<keyword evidence="3" id="KW-0238">DNA-binding</keyword>
<dbReference type="SUPFAM" id="SSF101936">
    <property type="entry name" value="DNA-binding pseudobarrel domain"/>
    <property type="match status" value="2"/>
</dbReference>
<evidence type="ECO:0000256" key="2">
    <source>
        <dbReference type="ARBA" id="ARBA00023015"/>
    </source>
</evidence>
<dbReference type="GO" id="GO:0003677">
    <property type="term" value="F:DNA binding"/>
    <property type="evidence" value="ECO:0007669"/>
    <property type="project" value="UniProtKB-KW"/>
</dbReference>
<dbReference type="HOGENOM" id="CLU_405688_0_0_1"/>
<accession>A0A061E4C4</accession>
<dbReference type="Proteomes" id="UP000026915">
    <property type="component" value="Chromosome 2"/>
</dbReference>
<keyword evidence="2" id="KW-0805">Transcription regulation</keyword>
<evidence type="ECO:0000256" key="1">
    <source>
        <dbReference type="ARBA" id="ARBA00004123"/>
    </source>
</evidence>
<dbReference type="PROSITE" id="PS50863">
    <property type="entry name" value="B3"/>
    <property type="match status" value="1"/>
</dbReference>
<dbReference type="InterPro" id="IPR003340">
    <property type="entry name" value="B3_DNA-bd"/>
</dbReference>
<dbReference type="PANTHER" id="PTHR31391">
    <property type="entry name" value="B3 DOMAIN-CONTAINING PROTEIN OS11G0197600-RELATED"/>
    <property type="match status" value="1"/>
</dbReference>
<dbReference type="InParanoid" id="A0A061E4C4"/>
<dbReference type="PANTHER" id="PTHR31391:SF155">
    <property type="entry name" value="B3 DOMAIN-CONTAINING PROTEIN OS11G0197600"/>
    <property type="match status" value="1"/>
</dbReference>